<dbReference type="InterPro" id="IPR057702">
    <property type="entry name" value="DUF7942"/>
</dbReference>
<organism evidence="2 3">
    <name type="scientific">Streptomyces erythrochromogenes</name>
    <dbReference type="NCBI Taxonomy" id="285574"/>
    <lineage>
        <taxon>Bacteria</taxon>
        <taxon>Bacillati</taxon>
        <taxon>Actinomycetota</taxon>
        <taxon>Actinomycetes</taxon>
        <taxon>Kitasatosporales</taxon>
        <taxon>Streptomycetaceae</taxon>
        <taxon>Streptomyces</taxon>
    </lineage>
</organism>
<keyword evidence="1" id="KW-0472">Membrane</keyword>
<protein>
    <submittedName>
        <fullName evidence="2">Uncharacterized protein</fullName>
    </submittedName>
</protein>
<proteinExistence type="predicted"/>
<evidence type="ECO:0000313" key="3">
    <source>
        <dbReference type="Proteomes" id="UP001432312"/>
    </source>
</evidence>
<sequence length="105" mass="11040">MRSGPVRTFAGITFGNWLSRAYLGSAAFLLLIGAGDGGNQVAGLFALMLAVPTGALLLSVVNSLGAWAQTDASIWGILAFSYVFQAWLLGLIVRAVRRGRRGADL</sequence>
<feature type="transmembrane region" description="Helical" evidence="1">
    <location>
        <begin position="12"/>
        <end position="32"/>
    </location>
</feature>
<keyword evidence="1" id="KW-0812">Transmembrane</keyword>
<dbReference type="Pfam" id="PF25637">
    <property type="entry name" value="DUF7942"/>
    <property type="match status" value="1"/>
</dbReference>
<keyword evidence="3" id="KW-1185">Reference proteome</keyword>
<dbReference type="RefSeq" id="WP_266496280.1">
    <property type="nucleotide sequence ID" value="NZ_CP108036.1"/>
</dbReference>
<evidence type="ECO:0000313" key="2">
    <source>
        <dbReference type="EMBL" id="WUN77353.1"/>
    </source>
</evidence>
<feature type="transmembrane region" description="Helical" evidence="1">
    <location>
        <begin position="74"/>
        <end position="96"/>
    </location>
</feature>
<accession>A0ABZ1Q3R9</accession>
<dbReference type="Proteomes" id="UP001432312">
    <property type="component" value="Chromosome"/>
</dbReference>
<dbReference type="GeneID" id="95494754"/>
<feature type="transmembrane region" description="Helical" evidence="1">
    <location>
        <begin position="44"/>
        <end position="68"/>
    </location>
</feature>
<keyword evidence="1" id="KW-1133">Transmembrane helix</keyword>
<evidence type="ECO:0000256" key="1">
    <source>
        <dbReference type="SAM" id="Phobius"/>
    </source>
</evidence>
<gene>
    <name evidence="2" type="ORF">OHA91_01920</name>
</gene>
<dbReference type="EMBL" id="CP108036">
    <property type="protein sequence ID" value="WUN77353.1"/>
    <property type="molecule type" value="Genomic_DNA"/>
</dbReference>
<dbReference type="NCBIfam" id="NF046119">
    <property type="entry name" value="memb_SCO4225"/>
    <property type="match status" value="1"/>
</dbReference>
<reference evidence="2" key="1">
    <citation type="submission" date="2022-10" db="EMBL/GenBank/DDBJ databases">
        <title>The complete genomes of actinobacterial strains from the NBC collection.</title>
        <authorList>
            <person name="Joergensen T.S."/>
            <person name="Alvarez Arevalo M."/>
            <person name="Sterndorff E.B."/>
            <person name="Faurdal D."/>
            <person name="Vuksanovic O."/>
            <person name="Mourched A.-S."/>
            <person name="Charusanti P."/>
            <person name="Shaw S."/>
            <person name="Blin K."/>
            <person name="Weber T."/>
        </authorList>
    </citation>
    <scope>NUCLEOTIDE SEQUENCE</scope>
    <source>
        <strain evidence="2">NBC_00303</strain>
    </source>
</reference>
<name>A0ABZ1Q3R9_9ACTN</name>